<gene>
    <name evidence="1" type="ORF">D917_10417</name>
</gene>
<evidence type="ECO:0000313" key="1">
    <source>
        <dbReference type="EMBL" id="OUC42142.1"/>
    </source>
</evidence>
<dbReference type="Proteomes" id="UP000243006">
    <property type="component" value="Unassembled WGS sequence"/>
</dbReference>
<comment type="caution">
    <text evidence="1">The sequence shown here is derived from an EMBL/GenBank/DDBJ whole genome shotgun (WGS) entry which is preliminary data.</text>
</comment>
<dbReference type="AlphaFoldDB" id="A0A1Y3EAI8"/>
<organism evidence="1 2">
    <name type="scientific">Trichinella nativa</name>
    <dbReference type="NCBI Taxonomy" id="6335"/>
    <lineage>
        <taxon>Eukaryota</taxon>
        <taxon>Metazoa</taxon>
        <taxon>Ecdysozoa</taxon>
        <taxon>Nematoda</taxon>
        <taxon>Enoplea</taxon>
        <taxon>Dorylaimia</taxon>
        <taxon>Trichinellida</taxon>
        <taxon>Trichinellidae</taxon>
        <taxon>Trichinella</taxon>
    </lineage>
</organism>
<dbReference type="EMBL" id="LVZM01018056">
    <property type="protein sequence ID" value="OUC42142.1"/>
    <property type="molecule type" value="Genomic_DNA"/>
</dbReference>
<sequence>VQDVAKLRRKAVTTKLSYSIYRRNSNRSGLQGTLPTRNFNAHASATLIRESDERGWAEQYRWPQKALEICAMLISLWSQQNRVKVSHGVL</sequence>
<reference evidence="1 2" key="1">
    <citation type="submission" date="2015-04" db="EMBL/GenBank/DDBJ databases">
        <title>Draft genome of the roundworm Trichinella nativa.</title>
        <authorList>
            <person name="Mitreva M."/>
        </authorList>
    </citation>
    <scope>NUCLEOTIDE SEQUENCE [LARGE SCALE GENOMIC DNA]</scope>
    <source>
        <strain evidence="1 2">ISS45</strain>
    </source>
</reference>
<feature type="non-terminal residue" evidence="1">
    <location>
        <position position="1"/>
    </location>
</feature>
<proteinExistence type="predicted"/>
<name>A0A1Y3EAI8_9BILA</name>
<protein>
    <submittedName>
        <fullName evidence="1">Uncharacterized protein</fullName>
    </submittedName>
</protein>
<evidence type="ECO:0000313" key="2">
    <source>
        <dbReference type="Proteomes" id="UP000243006"/>
    </source>
</evidence>
<accession>A0A1Y3EAI8</accession>